<feature type="transmembrane region" description="Helical" evidence="7">
    <location>
        <begin position="228"/>
        <end position="247"/>
    </location>
</feature>
<evidence type="ECO:0000256" key="4">
    <source>
        <dbReference type="ARBA" id="ARBA00022692"/>
    </source>
</evidence>
<gene>
    <name evidence="9" type="ORF">BA20089_00615</name>
</gene>
<dbReference type="PANTHER" id="PTHR40074">
    <property type="entry name" value="O-ACETYLTRANSFERASE WECH"/>
    <property type="match status" value="1"/>
</dbReference>
<dbReference type="PANTHER" id="PTHR40074:SF2">
    <property type="entry name" value="O-ACETYLTRANSFERASE WECH"/>
    <property type="match status" value="1"/>
</dbReference>
<evidence type="ECO:0000256" key="1">
    <source>
        <dbReference type="ARBA" id="ARBA00004651"/>
    </source>
</evidence>
<evidence type="ECO:0000256" key="5">
    <source>
        <dbReference type="ARBA" id="ARBA00022989"/>
    </source>
</evidence>
<dbReference type="GO" id="GO:0009246">
    <property type="term" value="P:enterobacterial common antigen biosynthetic process"/>
    <property type="evidence" value="ECO:0007669"/>
    <property type="project" value="TreeGrafter"/>
</dbReference>
<evidence type="ECO:0000259" key="8">
    <source>
        <dbReference type="Pfam" id="PF01757"/>
    </source>
</evidence>
<comment type="similarity">
    <text evidence="2">Belongs to the acyltransferase 3 family.</text>
</comment>
<feature type="transmembrane region" description="Helical" evidence="7">
    <location>
        <begin position="135"/>
        <end position="163"/>
    </location>
</feature>
<dbReference type="InterPro" id="IPR002656">
    <property type="entry name" value="Acyl_transf_3_dom"/>
</dbReference>
<dbReference type="Proteomes" id="UP000224056">
    <property type="component" value="Chromosome"/>
</dbReference>
<dbReference type="Pfam" id="PF01757">
    <property type="entry name" value="Acyl_transf_3"/>
    <property type="match status" value="1"/>
</dbReference>
<proteinExistence type="inferred from homology"/>
<keyword evidence="3" id="KW-1003">Cell membrane</keyword>
<evidence type="ECO:0000313" key="9">
    <source>
        <dbReference type="EMBL" id="ATO40845.1"/>
    </source>
</evidence>
<feature type="transmembrane region" description="Helical" evidence="7">
    <location>
        <begin position="336"/>
        <end position="360"/>
    </location>
</feature>
<dbReference type="AlphaFoldDB" id="A0AAD0A9W1"/>
<feature type="transmembrane region" description="Helical" evidence="7">
    <location>
        <begin position="57"/>
        <end position="82"/>
    </location>
</feature>
<accession>A0AAD0A9W1</accession>
<evidence type="ECO:0000256" key="2">
    <source>
        <dbReference type="ARBA" id="ARBA00007400"/>
    </source>
</evidence>
<evidence type="ECO:0000256" key="7">
    <source>
        <dbReference type="SAM" id="Phobius"/>
    </source>
</evidence>
<dbReference type="GO" id="GO:0005886">
    <property type="term" value="C:plasma membrane"/>
    <property type="evidence" value="ECO:0007669"/>
    <property type="project" value="UniProtKB-SubCell"/>
</dbReference>
<sequence>MSQPDKVTGRSARNLNIELLRILAMLLVVYCHMIIHVDFTNGTSRIVLPMFPGWKSAISFTIVQYGQVGVSIFFMISGYFLVKKQFSWRRIFSTWFQMFLYATLCLVIAIIAKQFRPLPFGTNELLSGSQTLDTVLWSLFPFLYNSYWFIDAYILMLLLSPFINTVYAHMSRKQILALIALLMFIGTWPLFFGRANHWNNVVYAVLGYIIGAYIQTYRDSLQAISNGALAICTVLCTALMLGFNHFVLSESYWAQRLTWTAQIHEGLQILPICIAFCLFVAACRLPQLRLPHRWSTFLLQVSAGTFGVYLLHENTFGFRFIWGVVASWLPNISGKISLILIFVITGLLTFAVLDAIAMLVDRMLAYPLRNLVIGKVQRIQGPDHKS</sequence>
<name>A0AAD0A9W1_9BIFI</name>
<feature type="transmembrane region" description="Helical" evidence="7">
    <location>
        <begin position="198"/>
        <end position="216"/>
    </location>
</feature>
<feature type="domain" description="Acyltransferase 3" evidence="8">
    <location>
        <begin position="15"/>
        <end position="356"/>
    </location>
</feature>
<keyword evidence="6 7" id="KW-0472">Membrane</keyword>
<dbReference type="RefSeq" id="WP_015021304.1">
    <property type="nucleotide sequence ID" value="NZ_CP017696.1"/>
</dbReference>
<organism evidence="9 10">
    <name type="scientific">Bifidobacterium asteroides DSM 20089</name>
    <dbReference type="NCBI Taxonomy" id="1437594"/>
    <lineage>
        <taxon>Bacteria</taxon>
        <taxon>Bacillati</taxon>
        <taxon>Actinomycetota</taxon>
        <taxon>Actinomycetes</taxon>
        <taxon>Bifidobacteriales</taxon>
        <taxon>Bifidobacteriaceae</taxon>
        <taxon>Bifidobacterium</taxon>
    </lineage>
</organism>
<dbReference type="EMBL" id="CP017696">
    <property type="protein sequence ID" value="ATO40845.1"/>
    <property type="molecule type" value="Genomic_DNA"/>
</dbReference>
<keyword evidence="4 7" id="KW-0812">Transmembrane</keyword>
<feature type="transmembrane region" description="Helical" evidence="7">
    <location>
        <begin position="267"/>
        <end position="285"/>
    </location>
</feature>
<feature type="transmembrane region" description="Helical" evidence="7">
    <location>
        <begin position="94"/>
        <end position="115"/>
    </location>
</feature>
<comment type="subcellular location">
    <subcellularLocation>
        <location evidence="1">Cell membrane</location>
        <topology evidence="1">Multi-pass membrane protein</topology>
    </subcellularLocation>
</comment>
<dbReference type="GO" id="GO:0016413">
    <property type="term" value="F:O-acetyltransferase activity"/>
    <property type="evidence" value="ECO:0007669"/>
    <property type="project" value="TreeGrafter"/>
</dbReference>
<dbReference type="GeneID" id="93049881"/>
<feature type="transmembrane region" description="Helical" evidence="7">
    <location>
        <begin position="175"/>
        <end position="192"/>
    </location>
</feature>
<feature type="transmembrane region" description="Helical" evidence="7">
    <location>
        <begin position="20"/>
        <end position="37"/>
    </location>
</feature>
<evidence type="ECO:0000256" key="6">
    <source>
        <dbReference type="ARBA" id="ARBA00023136"/>
    </source>
</evidence>
<keyword evidence="5 7" id="KW-1133">Transmembrane helix</keyword>
<evidence type="ECO:0000256" key="3">
    <source>
        <dbReference type="ARBA" id="ARBA00022475"/>
    </source>
</evidence>
<reference evidence="9 10" key="1">
    <citation type="submission" date="2016-10" db="EMBL/GenBank/DDBJ databases">
        <title>The whole genome sequencing and assembly of B. asteroides DSM 20089 strain.</title>
        <authorList>
            <person name="Lee Y.-J."/>
            <person name="Park M.-K."/>
            <person name="Yi H."/>
            <person name="Bahn Y.-S."/>
            <person name="Kim J.F."/>
            <person name="Lee D.-W."/>
        </authorList>
    </citation>
    <scope>NUCLEOTIDE SEQUENCE [LARGE SCALE GENOMIC DNA]</scope>
    <source>
        <strain evidence="9 10">DSM 20089</strain>
    </source>
</reference>
<evidence type="ECO:0000313" key="10">
    <source>
        <dbReference type="Proteomes" id="UP000224056"/>
    </source>
</evidence>
<protein>
    <recommendedName>
        <fullName evidence="8">Acyltransferase 3 domain-containing protein</fullName>
    </recommendedName>
</protein>